<dbReference type="AlphaFoldDB" id="F4X0I2"/>
<sequence length="152" mass="17463">MVRGPPSRYPLEVPPAPADFYSSHTGFVYNFVPFARSSRYAIDPMMYLKHSTLVFLWKLINGGDGVVVVIRDSLLYAVTWQARKGRLEIPGSRRGASSYNSMRMRTSSRIEITITTYIYVGESLGSQEDPFTARNREFRVTLRGPKRRHWIL</sequence>
<name>F4X0I2_ACREC</name>
<dbReference type="InParanoid" id="F4X0I2"/>
<evidence type="ECO:0000313" key="1">
    <source>
        <dbReference type="EMBL" id="EGI59974.1"/>
    </source>
</evidence>
<evidence type="ECO:0000313" key="2">
    <source>
        <dbReference type="Proteomes" id="UP000007755"/>
    </source>
</evidence>
<proteinExistence type="predicted"/>
<gene>
    <name evidence="1" type="ORF">G5I_11761</name>
</gene>
<dbReference type="EMBL" id="GL888498">
    <property type="protein sequence ID" value="EGI59974.1"/>
    <property type="molecule type" value="Genomic_DNA"/>
</dbReference>
<organism evidence="2">
    <name type="scientific">Acromyrmex echinatior</name>
    <name type="common">Panamanian leafcutter ant</name>
    <name type="synonym">Acromyrmex octospinosus echinatior</name>
    <dbReference type="NCBI Taxonomy" id="103372"/>
    <lineage>
        <taxon>Eukaryota</taxon>
        <taxon>Metazoa</taxon>
        <taxon>Ecdysozoa</taxon>
        <taxon>Arthropoda</taxon>
        <taxon>Hexapoda</taxon>
        <taxon>Insecta</taxon>
        <taxon>Pterygota</taxon>
        <taxon>Neoptera</taxon>
        <taxon>Endopterygota</taxon>
        <taxon>Hymenoptera</taxon>
        <taxon>Apocrita</taxon>
        <taxon>Aculeata</taxon>
        <taxon>Formicoidea</taxon>
        <taxon>Formicidae</taxon>
        <taxon>Myrmicinae</taxon>
        <taxon>Acromyrmex</taxon>
    </lineage>
</organism>
<protein>
    <submittedName>
        <fullName evidence="1">Uncharacterized protein</fullName>
    </submittedName>
</protein>
<accession>F4X0I2</accession>
<reference evidence="1" key="1">
    <citation type="submission" date="2011-02" db="EMBL/GenBank/DDBJ databases">
        <title>The genome of the leaf-cutting ant Acromyrmex echinatior suggests key adaptations to social evolution and fungus farming.</title>
        <authorList>
            <person name="Nygaard S."/>
            <person name="Zhang G."/>
        </authorList>
    </citation>
    <scope>NUCLEOTIDE SEQUENCE</scope>
</reference>
<dbReference type="Proteomes" id="UP000007755">
    <property type="component" value="Unassembled WGS sequence"/>
</dbReference>
<keyword evidence="2" id="KW-1185">Reference proteome</keyword>